<evidence type="ECO:0000256" key="3">
    <source>
        <dbReference type="ARBA" id="ARBA00022553"/>
    </source>
</evidence>
<gene>
    <name evidence="9" type="ORF">PZ740_12405</name>
</gene>
<dbReference type="AlphaFoldDB" id="A0AAP3XT71"/>
<dbReference type="Gene3D" id="3.30.450.20">
    <property type="entry name" value="PAS domain"/>
    <property type="match status" value="1"/>
</dbReference>
<dbReference type="CDD" id="cd00130">
    <property type="entry name" value="PAS"/>
    <property type="match status" value="1"/>
</dbReference>
<dbReference type="GO" id="GO:0004673">
    <property type="term" value="F:protein histidine kinase activity"/>
    <property type="evidence" value="ECO:0007669"/>
    <property type="project" value="UniProtKB-EC"/>
</dbReference>
<evidence type="ECO:0000256" key="6">
    <source>
        <dbReference type="ARBA" id="ARBA00022777"/>
    </source>
</evidence>
<evidence type="ECO:0000259" key="8">
    <source>
        <dbReference type="SMART" id="SM00911"/>
    </source>
</evidence>
<dbReference type="InterPro" id="IPR035965">
    <property type="entry name" value="PAS-like_dom_sf"/>
</dbReference>
<sequence>MDRKPPDGLNFHTVFASAPTQLMIMDRQLVIVYANEAYLRTTMRTLSDIQGRYVFDAFPEAPERTALFKAAFERALAGEENVLRTEPFSVPAPEEEGGVREIVWTCTHVPVANDAGEIAFVLQNAVDVTAEHALHRHNEMLLQELNHRVKNSLATAQVIAQRSLIDSKTMAEARDDFVARLHAMAAIHDLLVAKSWSGAELGAVLRQTLQPFDGGSPVRHGITLQGPPVPLTVKQAQTMSMAIHELATNATKYGALSHASGAIDIAWSHDPSADGAFRLSWKERNGPAVSPPGKKGFGTIMLTGVLAQEIGGTITLDYPTHGVICLMEGRIGP</sequence>
<dbReference type="Pfam" id="PF08448">
    <property type="entry name" value="PAS_4"/>
    <property type="match status" value="1"/>
</dbReference>
<evidence type="ECO:0000313" key="9">
    <source>
        <dbReference type="EMBL" id="MDF1587180.1"/>
    </source>
</evidence>
<dbReference type="RefSeq" id="WP_327789600.1">
    <property type="nucleotide sequence ID" value="NZ_JARGEQ010000126.1"/>
</dbReference>
<protein>
    <recommendedName>
        <fullName evidence="2">histidine kinase</fullName>
        <ecNumber evidence="2">2.7.13.3</ecNumber>
    </recommendedName>
</protein>
<proteinExistence type="predicted"/>
<dbReference type="EC" id="2.7.13.3" evidence="2"/>
<dbReference type="PANTHER" id="PTHR41523:SF7">
    <property type="entry name" value="HISTIDINE KINASE"/>
    <property type="match status" value="1"/>
</dbReference>
<comment type="caution">
    <text evidence="9">The sequence shown here is derived from an EMBL/GenBank/DDBJ whole genome shotgun (WGS) entry which is preliminary data.</text>
</comment>
<evidence type="ECO:0000256" key="4">
    <source>
        <dbReference type="ARBA" id="ARBA00022679"/>
    </source>
</evidence>
<dbReference type="Proteomes" id="UP001301140">
    <property type="component" value="Unassembled WGS sequence"/>
</dbReference>
<dbReference type="PANTHER" id="PTHR41523">
    <property type="entry name" value="TWO-COMPONENT SYSTEM SENSOR PROTEIN"/>
    <property type="match status" value="1"/>
</dbReference>
<feature type="domain" description="Signal transduction histidine kinase HWE region" evidence="8">
    <location>
        <begin position="144"/>
        <end position="228"/>
    </location>
</feature>
<dbReference type="InterPro" id="IPR036890">
    <property type="entry name" value="HATPase_C_sf"/>
</dbReference>
<organism evidence="9 10">
    <name type="scientific">Marinimicrococcus flavescens</name>
    <dbReference type="NCBI Taxonomy" id="3031815"/>
    <lineage>
        <taxon>Bacteria</taxon>
        <taxon>Pseudomonadati</taxon>
        <taxon>Pseudomonadota</taxon>
        <taxon>Alphaproteobacteria</taxon>
        <taxon>Geminicoccales</taxon>
        <taxon>Geminicoccaceae</taxon>
        <taxon>Marinimicrococcus</taxon>
    </lineage>
</organism>
<dbReference type="SMART" id="SM00911">
    <property type="entry name" value="HWE_HK"/>
    <property type="match status" value="1"/>
</dbReference>
<keyword evidence="10" id="KW-1185">Reference proteome</keyword>
<name>A0AAP3XT71_9PROT</name>
<keyword evidence="3" id="KW-0597">Phosphoprotein</keyword>
<evidence type="ECO:0000256" key="2">
    <source>
        <dbReference type="ARBA" id="ARBA00012438"/>
    </source>
</evidence>
<evidence type="ECO:0000256" key="7">
    <source>
        <dbReference type="ARBA" id="ARBA00022840"/>
    </source>
</evidence>
<dbReference type="NCBIfam" id="TIGR00229">
    <property type="entry name" value="sensory_box"/>
    <property type="match status" value="1"/>
</dbReference>
<dbReference type="InterPro" id="IPR000014">
    <property type="entry name" value="PAS"/>
</dbReference>
<comment type="catalytic activity">
    <reaction evidence="1">
        <text>ATP + protein L-histidine = ADP + protein N-phospho-L-histidine.</text>
        <dbReference type="EC" id="2.7.13.3"/>
    </reaction>
</comment>
<dbReference type="GO" id="GO:0005524">
    <property type="term" value="F:ATP binding"/>
    <property type="evidence" value="ECO:0007669"/>
    <property type="project" value="UniProtKB-KW"/>
</dbReference>
<evidence type="ECO:0000256" key="1">
    <source>
        <dbReference type="ARBA" id="ARBA00000085"/>
    </source>
</evidence>
<evidence type="ECO:0000256" key="5">
    <source>
        <dbReference type="ARBA" id="ARBA00022741"/>
    </source>
</evidence>
<accession>A0AAP3XT71</accession>
<evidence type="ECO:0000313" key="10">
    <source>
        <dbReference type="Proteomes" id="UP001301140"/>
    </source>
</evidence>
<dbReference type="SUPFAM" id="SSF55785">
    <property type="entry name" value="PYP-like sensor domain (PAS domain)"/>
    <property type="match status" value="1"/>
</dbReference>
<dbReference type="InterPro" id="IPR013656">
    <property type="entry name" value="PAS_4"/>
</dbReference>
<keyword evidence="5" id="KW-0547">Nucleotide-binding</keyword>
<keyword evidence="6 9" id="KW-0418">Kinase</keyword>
<dbReference type="Pfam" id="PF07536">
    <property type="entry name" value="HWE_HK"/>
    <property type="match status" value="1"/>
</dbReference>
<dbReference type="EMBL" id="JARGEQ010000126">
    <property type="protein sequence ID" value="MDF1587180.1"/>
    <property type="molecule type" value="Genomic_DNA"/>
</dbReference>
<keyword evidence="7" id="KW-0067">ATP-binding</keyword>
<dbReference type="InterPro" id="IPR011102">
    <property type="entry name" value="Sig_transdc_His_kinase_HWE"/>
</dbReference>
<dbReference type="Gene3D" id="3.30.565.10">
    <property type="entry name" value="Histidine kinase-like ATPase, C-terminal domain"/>
    <property type="match status" value="1"/>
</dbReference>
<reference evidence="9 10" key="1">
    <citation type="submission" date="2023-03" db="EMBL/GenBank/DDBJ databases">
        <title>YIM 152171 draft genome.</title>
        <authorList>
            <person name="Yang Z."/>
        </authorList>
    </citation>
    <scope>NUCLEOTIDE SEQUENCE [LARGE SCALE GENOMIC DNA]</scope>
    <source>
        <strain evidence="9 10">YIM 152171</strain>
    </source>
</reference>
<keyword evidence="4" id="KW-0808">Transferase</keyword>